<protein>
    <submittedName>
        <fullName evidence="1">Uncharacterized protein</fullName>
    </submittedName>
</protein>
<sequence>MTFQQRWADGPDEDILPHQVGLCIGCDQYEPLSEYEITLDDGSTQRVEYCAGCADAATTPQAPQILTCKAVTQ</sequence>
<dbReference type="EMBL" id="LAZR01027599">
    <property type="protein sequence ID" value="KKL65236.1"/>
    <property type="molecule type" value="Genomic_DNA"/>
</dbReference>
<organism evidence="1">
    <name type="scientific">marine sediment metagenome</name>
    <dbReference type="NCBI Taxonomy" id="412755"/>
    <lineage>
        <taxon>unclassified sequences</taxon>
        <taxon>metagenomes</taxon>
        <taxon>ecological metagenomes</taxon>
    </lineage>
</organism>
<evidence type="ECO:0000313" key="1">
    <source>
        <dbReference type="EMBL" id="KKL65236.1"/>
    </source>
</evidence>
<accession>A0A0F9EG38</accession>
<proteinExistence type="predicted"/>
<gene>
    <name evidence="1" type="ORF">LCGC14_2156980</name>
</gene>
<name>A0A0F9EG38_9ZZZZ</name>
<reference evidence="1" key="1">
    <citation type="journal article" date="2015" name="Nature">
        <title>Complex archaea that bridge the gap between prokaryotes and eukaryotes.</title>
        <authorList>
            <person name="Spang A."/>
            <person name="Saw J.H."/>
            <person name="Jorgensen S.L."/>
            <person name="Zaremba-Niedzwiedzka K."/>
            <person name="Martijn J."/>
            <person name="Lind A.E."/>
            <person name="van Eijk R."/>
            <person name="Schleper C."/>
            <person name="Guy L."/>
            <person name="Ettema T.J."/>
        </authorList>
    </citation>
    <scope>NUCLEOTIDE SEQUENCE</scope>
</reference>
<dbReference type="AlphaFoldDB" id="A0A0F9EG38"/>
<comment type="caution">
    <text evidence="1">The sequence shown here is derived from an EMBL/GenBank/DDBJ whole genome shotgun (WGS) entry which is preliminary data.</text>
</comment>